<dbReference type="EMBL" id="PQXK01000298">
    <property type="protein sequence ID" value="TGO32661.1"/>
    <property type="molecule type" value="Genomic_DNA"/>
</dbReference>
<name>A0A4Z1GE72_9HELO</name>
<dbReference type="Proteomes" id="UP000297814">
    <property type="component" value="Unassembled WGS sequence"/>
</dbReference>
<evidence type="ECO:0000313" key="2">
    <source>
        <dbReference type="Proteomes" id="UP000297814"/>
    </source>
</evidence>
<evidence type="ECO:0000313" key="1">
    <source>
        <dbReference type="EMBL" id="TGO32661.1"/>
    </source>
</evidence>
<gene>
    <name evidence="1" type="ORF">BHYA_0298g00090</name>
</gene>
<proteinExistence type="predicted"/>
<comment type="caution">
    <text evidence="1">The sequence shown here is derived from an EMBL/GenBank/DDBJ whole genome shotgun (WGS) entry which is preliminary data.</text>
</comment>
<protein>
    <submittedName>
        <fullName evidence="1">Uncharacterized protein</fullName>
    </submittedName>
</protein>
<organism evidence="1 2">
    <name type="scientific">Botrytis hyacinthi</name>
    <dbReference type="NCBI Taxonomy" id="278943"/>
    <lineage>
        <taxon>Eukaryota</taxon>
        <taxon>Fungi</taxon>
        <taxon>Dikarya</taxon>
        <taxon>Ascomycota</taxon>
        <taxon>Pezizomycotina</taxon>
        <taxon>Leotiomycetes</taxon>
        <taxon>Helotiales</taxon>
        <taxon>Sclerotiniaceae</taxon>
        <taxon>Botrytis</taxon>
    </lineage>
</organism>
<accession>A0A4Z1GE72</accession>
<dbReference type="AlphaFoldDB" id="A0A4Z1GE72"/>
<keyword evidence="2" id="KW-1185">Reference proteome</keyword>
<reference evidence="1 2" key="1">
    <citation type="submission" date="2017-12" db="EMBL/GenBank/DDBJ databases">
        <title>Comparative genomics of Botrytis spp.</title>
        <authorList>
            <person name="Valero-Jimenez C.A."/>
            <person name="Tapia P."/>
            <person name="Veloso J."/>
            <person name="Silva-Moreno E."/>
            <person name="Staats M."/>
            <person name="Valdes J.H."/>
            <person name="Van Kan J.A.L."/>
        </authorList>
    </citation>
    <scope>NUCLEOTIDE SEQUENCE [LARGE SCALE GENOMIC DNA]</scope>
    <source>
        <strain evidence="1 2">Bh0001</strain>
    </source>
</reference>
<sequence>MTDHFQIGGSALGPPDTIYNDTFTAPTRFVPEYFASEIPRNGSLALGPQVFESKNIVLLYDGSCGSTCALFSDFMKIQGGVRSVM</sequence>